<keyword evidence="1" id="KW-1133">Transmembrane helix</keyword>
<evidence type="ECO:0008006" key="6">
    <source>
        <dbReference type="Google" id="ProtNLM"/>
    </source>
</evidence>
<dbReference type="PANTHER" id="PTHR46663">
    <property type="entry name" value="DIGUANYLATE CYCLASE DGCT-RELATED"/>
    <property type="match status" value="1"/>
</dbReference>
<dbReference type="InterPro" id="IPR001633">
    <property type="entry name" value="EAL_dom"/>
</dbReference>
<dbReference type="EMBL" id="BJYU01000060">
    <property type="protein sequence ID" value="GEO16273.1"/>
    <property type="molecule type" value="Genomic_DNA"/>
</dbReference>
<dbReference type="PANTHER" id="PTHR46663:SF3">
    <property type="entry name" value="SLL0267 PROTEIN"/>
    <property type="match status" value="1"/>
</dbReference>
<organism evidence="4 5">
    <name type="scientific">Microvirga aerophila</name>
    <dbReference type="NCBI Taxonomy" id="670291"/>
    <lineage>
        <taxon>Bacteria</taxon>
        <taxon>Pseudomonadati</taxon>
        <taxon>Pseudomonadota</taxon>
        <taxon>Alphaproteobacteria</taxon>
        <taxon>Hyphomicrobiales</taxon>
        <taxon>Methylobacteriaceae</taxon>
        <taxon>Microvirga</taxon>
    </lineage>
</organism>
<evidence type="ECO:0000259" key="3">
    <source>
        <dbReference type="PROSITE" id="PS50887"/>
    </source>
</evidence>
<evidence type="ECO:0000313" key="4">
    <source>
        <dbReference type="EMBL" id="GEO16273.1"/>
    </source>
</evidence>
<keyword evidence="5" id="KW-1185">Reference proteome</keyword>
<proteinExistence type="predicted"/>
<feature type="transmembrane region" description="Helical" evidence="1">
    <location>
        <begin position="255"/>
        <end position="278"/>
    </location>
</feature>
<accession>A0A512BWE4</accession>
<sequence>MPVAAVTLAALSLAAFSIFWAVRESNDVSVERQLKTTDRTIRAIVGELAQQQEMVAVWNDAVEQVKKPELDLDWIDANLGPWLYRTFGQDQVFILNASDEPIDATINGNHVSVDTFEAIRPGLDSLIKELRTGSRPQADAQAKLTGSPYLTSGRAVHEAHLLDLLNRPAAASAMQIVPDTDDMVQEPGSEYVLVSVRFLDDSFLKQLSDRNLIEGLRFARSNEPREGEVSVPLRSDFGDMIGYFLWRPELPGTRILYVIGPSAAVVSALMVAVMVWLVRSLHTSTSRLEATVVELRASEAHAQHLAFHDVLTGLPNRALFDDRFEQALARTRRGEKLAVLTLDLDRFKNVNDTLGHHAGDKLIRDFGGRLSGLLRATDTVARLGGDEFAILQTDISGRMDAESLCLRILEAVHQPFDLLSGQAFVGVSIGAVMVPEAGLDRVDLMRKADIALYHAKHEGRDCHRYFEMTMDETVKRRATIEEELREALASGTGLKVYYQPQVAASGHPIIGLEALIR</sequence>
<dbReference type="InterPro" id="IPR029787">
    <property type="entry name" value="Nucleotide_cyclase"/>
</dbReference>
<feature type="domain" description="GGDEF" evidence="3">
    <location>
        <begin position="335"/>
        <end position="468"/>
    </location>
</feature>
<dbReference type="PROSITE" id="PS50887">
    <property type="entry name" value="GGDEF"/>
    <property type="match status" value="1"/>
</dbReference>
<dbReference type="Pfam" id="PF05228">
    <property type="entry name" value="CHASE4"/>
    <property type="match status" value="1"/>
</dbReference>
<reference evidence="4 5" key="1">
    <citation type="submission" date="2019-07" db="EMBL/GenBank/DDBJ databases">
        <title>Whole genome shotgun sequence of Microvirga aerophila NBRC 106136.</title>
        <authorList>
            <person name="Hosoyama A."/>
            <person name="Uohara A."/>
            <person name="Ohji S."/>
            <person name="Ichikawa N."/>
        </authorList>
    </citation>
    <scope>NUCLEOTIDE SEQUENCE [LARGE SCALE GENOMIC DNA]</scope>
    <source>
        <strain evidence="4 5">NBRC 106136</strain>
    </source>
</reference>
<dbReference type="SUPFAM" id="SSF55073">
    <property type="entry name" value="Nucleotide cyclase"/>
    <property type="match status" value="1"/>
</dbReference>
<gene>
    <name evidence="4" type="ORF">MAE02_39690</name>
</gene>
<evidence type="ECO:0000256" key="1">
    <source>
        <dbReference type="SAM" id="Phobius"/>
    </source>
</evidence>
<dbReference type="PROSITE" id="PS50883">
    <property type="entry name" value="EAL"/>
    <property type="match status" value="1"/>
</dbReference>
<dbReference type="InterPro" id="IPR007892">
    <property type="entry name" value="CHASE4"/>
</dbReference>
<evidence type="ECO:0000313" key="5">
    <source>
        <dbReference type="Proteomes" id="UP000321085"/>
    </source>
</evidence>
<dbReference type="InterPro" id="IPR052163">
    <property type="entry name" value="DGC-Regulatory_Protein"/>
</dbReference>
<dbReference type="Gene3D" id="3.30.70.270">
    <property type="match status" value="1"/>
</dbReference>
<dbReference type="RefSeq" id="WP_147021922.1">
    <property type="nucleotide sequence ID" value="NZ_BJYU01000060.1"/>
</dbReference>
<feature type="domain" description="EAL" evidence="2">
    <location>
        <begin position="477"/>
        <end position="517"/>
    </location>
</feature>
<dbReference type="Pfam" id="PF00990">
    <property type="entry name" value="GGDEF"/>
    <property type="match status" value="1"/>
</dbReference>
<keyword evidence="1" id="KW-0812">Transmembrane</keyword>
<dbReference type="Proteomes" id="UP000321085">
    <property type="component" value="Unassembled WGS sequence"/>
</dbReference>
<evidence type="ECO:0000259" key="2">
    <source>
        <dbReference type="PROSITE" id="PS50883"/>
    </source>
</evidence>
<keyword evidence="1" id="KW-0472">Membrane</keyword>
<dbReference type="InterPro" id="IPR043128">
    <property type="entry name" value="Rev_trsase/Diguanyl_cyclase"/>
</dbReference>
<dbReference type="InterPro" id="IPR035919">
    <property type="entry name" value="EAL_sf"/>
</dbReference>
<dbReference type="InterPro" id="IPR000160">
    <property type="entry name" value="GGDEF_dom"/>
</dbReference>
<comment type="caution">
    <text evidence="4">The sequence shown here is derived from an EMBL/GenBank/DDBJ whole genome shotgun (WGS) entry which is preliminary data.</text>
</comment>
<dbReference type="Gene3D" id="3.20.20.450">
    <property type="entry name" value="EAL domain"/>
    <property type="match status" value="1"/>
</dbReference>
<dbReference type="AlphaFoldDB" id="A0A512BWE4"/>
<protein>
    <recommendedName>
        <fullName evidence="6">Diguanylate cyclase</fullName>
    </recommendedName>
</protein>
<dbReference type="NCBIfam" id="TIGR00254">
    <property type="entry name" value="GGDEF"/>
    <property type="match status" value="1"/>
</dbReference>
<dbReference type="SMART" id="SM00267">
    <property type="entry name" value="GGDEF"/>
    <property type="match status" value="1"/>
</dbReference>
<dbReference type="CDD" id="cd01949">
    <property type="entry name" value="GGDEF"/>
    <property type="match status" value="1"/>
</dbReference>
<name>A0A512BWE4_9HYPH</name>